<keyword evidence="5" id="KW-0133">Cell shape</keyword>
<keyword evidence="10" id="KW-1185">Reference proteome</keyword>
<gene>
    <name evidence="9" type="primary">mreD</name>
    <name evidence="9" type="ORF">EEX84_00905</name>
</gene>
<evidence type="ECO:0000256" key="2">
    <source>
        <dbReference type="ARBA" id="ARBA00007776"/>
    </source>
</evidence>
<dbReference type="EMBL" id="RIAX01000001">
    <property type="protein sequence ID" value="RNF40945.1"/>
    <property type="molecule type" value="Genomic_DNA"/>
</dbReference>
<keyword evidence="7 8" id="KW-0472">Membrane</keyword>
<dbReference type="GO" id="GO:0005886">
    <property type="term" value="C:plasma membrane"/>
    <property type="evidence" value="ECO:0007669"/>
    <property type="project" value="UniProtKB-SubCell"/>
</dbReference>
<evidence type="ECO:0000256" key="4">
    <source>
        <dbReference type="ARBA" id="ARBA00022692"/>
    </source>
</evidence>
<feature type="transmembrane region" description="Helical" evidence="8">
    <location>
        <begin position="101"/>
        <end position="128"/>
    </location>
</feature>
<comment type="subcellular location">
    <subcellularLocation>
        <location evidence="1">Cell membrane</location>
        <topology evidence="1">Multi-pass membrane protein</topology>
    </subcellularLocation>
</comment>
<evidence type="ECO:0000313" key="10">
    <source>
        <dbReference type="Proteomes" id="UP000275473"/>
    </source>
</evidence>
<protein>
    <submittedName>
        <fullName evidence="9">Rod shape-determining protein MreD</fullName>
    </submittedName>
</protein>
<comment type="similarity">
    <text evidence="2">Belongs to the MreD family.</text>
</comment>
<evidence type="ECO:0000256" key="5">
    <source>
        <dbReference type="ARBA" id="ARBA00022960"/>
    </source>
</evidence>
<dbReference type="NCBIfam" id="TIGR03426">
    <property type="entry name" value="shape_MreD"/>
    <property type="match status" value="1"/>
</dbReference>
<evidence type="ECO:0000256" key="7">
    <source>
        <dbReference type="ARBA" id="ARBA00023136"/>
    </source>
</evidence>
<dbReference type="GO" id="GO:0008360">
    <property type="term" value="P:regulation of cell shape"/>
    <property type="evidence" value="ECO:0007669"/>
    <property type="project" value="UniProtKB-KW"/>
</dbReference>
<feature type="transmembrane region" description="Helical" evidence="8">
    <location>
        <begin position="140"/>
        <end position="158"/>
    </location>
</feature>
<feature type="transmembrane region" description="Helical" evidence="8">
    <location>
        <begin position="31"/>
        <end position="51"/>
    </location>
</feature>
<evidence type="ECO:0000256" key="3">
    <source>
        <dbReference type="ARBA" id="ARBA00022475"/>
    </source>
</evidence>
<sequence>MIRLLIPAIGLVLFFLEPVFGLFSPLHLGDDYYYVVPRFLLMYLIFVSIYYSRKQAVLYGLFFGLLYDVFFIDIIGLYSFLYPMLCLMAAEAVKSIQQNLLVTTALTIGLIALFEFVLYQFFVLISLTSMPLPVFLETRLVPTVMTNFVFLIMLGWVFRSAILPRLTERDKLPGLYL</sequence>
<feature type="transmembrane region" description="Helical" evidence="8">
    <location>
        <begin position="58"/>
        <end position="81"/>
    </location>
</feature>
<dbReference type="Proteomes" id="UP000275473">
    <property type="component" value="Unassembled WGS sequence"/>
</dbReference>
<keyword evidence="6 8" id="KW-1133">Transmembrane helix</keyword>
<dbReference type="InterPro" id="IPR007227">
    <property type="entry name" value="Cell_shape_determining_MreD"/>
</dbReference>
<dbReference type="RefSeq" id="WP_123163695.1">
    <property type="nucleotide sequence ID" value="NZ_RIAX01000001.1"/>
</dbReference>
<organism evidence="9 10">
    <name type="scientific">Planococcus salinus</name>
    <dbReference type="NCBI Taxonomy" id="1848460"/>
    <lineage>
        <taxon>Bacteria</taxon>
        <taxon>Bacillati</taxon>
        <taxon>Bacillota</taxon>
        <taxon>Bacilli</taxon>
        <taxon>Bacillales</taxon>
        <taxon>Caryophanaceae</taxon>
        <taxon>Planococcus</taxon>
    </lineage>
</organism>
<evidence type="ECO:0000256" key="8">
    <source>
        <dbReference type="SAM" id="Phobius"/>
    </source>
</evidence>
<evidence type="ECO:0000256" key="1">
    <source>
        <dbReference type="ARBA" id="ARBA00004651"/>
    </source>
</evidence>
<keyword evidence="4 8" id="KW-0812">Transmembrane</keyword>
<evidence type="ECO:0000313" key="9">
    <source>
        <dbReference type="EMBL" id="RNF40945.1"/>
    </source>
</evidence>
<dbReference type="AlphaFoldDB" id="A0A3M8PB73"/>
<dbReference type="Pfam" id="PF04093">
    <property type="entry name" value="MreD"/>
    <property type="match status" value="1"/>
</dbReference>
<proteinExistence type="inferred from homology"/>
<evidence type="ECO:0000256" key="6">
    <source>
        <dbReference type="ARBA" id="ARBA00022989"/>
    </source>
</evidence>
<dbReference type="OrthoDB" id="1653857at2"/>
<keyword evidence="3" id="KW-1003">Cell membrane</keyword>
<name>A0A3M8PB73_9BACL</name>
<reference evidence="9 10" key="1">
    <citation type="journal article" date="2018" name="Int. J. Syst. Evol. Microbiol.">
        <title>Planococcus salinus sp. nov., a moderately halophilic bacterium isolated from a saline-alkali soil.</title>
        <authorList>
            <person name="Gan L."/>
        </authorList>
    </citation>
    <scope>NUCLEOTIDE SEQUENCE [LARGE SCALE GENOMIC DNA]</scope>
    <source>
        <strain evidence="9 10">LCB217</strain>
    </source>
</reference>
<comment type="caution">
    <text evidence="9">The sequence shown here is derived from an EMBL/GenBank/DDBJ whole genome shotgun (WGS) entry which is preliminary data.</text>
</comment>
<accession>A0A3M8PB73</accession>